<protein>
    <recommendedName>
        <fullName evidence="1">YprB ribonuclease H-like domain-containing protein</fullName>
    </recommendedName>
</protein>
<evidence type="ECO:0000313" key="3">
    <source>
        <dbReference type="Proteomes" id="UP000501421"/>
    </source>
</evidence>
<feature type="domain" description="YprB ribonuclease H-like" evidence="1">
    <location>
        <begin position="105"/>
        <end position="273"/>
    </location>
</feature>
<dbReference type="Proteomes" id="UP000501421">
    <property type="component" value="Chromosome"/>
</dbReference>
<organism evidence="2 3">
    <name type="scientific">Geobacillus subterraneus</name>
    <dbReference type="NCBI Taxonomy" id="129338"/>
    <lineage>
        <taxon>Bacteria</taxon>
        <taxon>Bacillati</taxon>
        <taxon>Bacillota</taxon>
        <taxon>Bacilli</taxon>
        <taxon>Bacillales</taxon>
        <taxon>Anoxybacillaceae</taxon>
        <taxon>Geobacillus</taxon>
    </lineage>
</organism>
<reference evidence="3" key="1">
    <citation type="journal article" date="2020" name="Microbiol. Resour. Announc.">
        <title>Complete Genome Sequence of Geobacillus sp. Strain E55-1, Isolated from Mine Geyser in Japan.</title>
        <authorList>
            <person name="Miyazaki K."/>
            <person name="Hase E."/>
            <person name="Tokito N."/>
        </authorList>
    </citation>
    <scope>NUCLEOTIDE SEQUENCE [LARGE SCALE GENOMIC DNA]</scope>
    <source>
        <strain evidence="3">E55-1</strain>
    </source>
</reference>
<sequence length="431" mass="50104">MKPKLSQWKELLAARHQSKRPADENEEAAKQRSDVPYVDLWQEYGVKPYWYEGDYCLVRETSYPLAWPHGRYRLGDLHDVHRRWQEAPFSHPLSCRGLAVSDLFFFDTETMGLSSGVGNVMFLLGHARVLGDRVVVRQHVLPYPGAEAALYQSFLSDVDYTTLVTYNGKAFDWPRLKTRHALVRDVVPRLPSFGHFDLYHAARRLWKDALDSLRLEEVERSLLSIERGEDVPGFLAPMMYKEFLHTPHPDRMMPILRHNENDVLSLISLYIHLSIQLLEAAQLADPREQLAAARWLEAVGETAAARNVYEQASGKETKEAEAAKWQLSLLYRREKRYEEAAAIWRDLLAGGNAHWKVKAALELAKAYEHHFRDAKEAHRYAVMAYEAWRPLARASRERSEKEEMEWRKRLARLERKKAKSSFAHFPGKRKM</sequence>
<accession>A0A679FJR7</accession>
<proteinExistence type="predicted"/>
<evidence type="ECO:0000313" key="2">
    <source>
        <dbReference type="EMBL" id="BBW96010.1"/>
    </source>
</evidence>
<dbReference type="InterPro" id="IPR036397">
    <property type="entry name" value="RNaseH_sf"/>
</dbReference>
<keyword evidence="3" id="KW-1185">Reference proteome</keyword>
<dbReference type="PANTHER" id="PTHR38462">
    <property type="entry name" value="EXONUCLEASE-LIKE PROTEIN"/>
    <property type="match status" value="1"/>
</dbReference>
<dbReference type="PANTHER" id="PTHR38462:SF1">
    <property type="entry name" value="YPRB RIBONUCLEASE H-LIKE DOMAIN-CONTAINING PROTEIN"/>
    <property type="match status" value="1"/>
</dbReference>
<evidence type="ECO:0000259" key="1">
    <source>
        <dbReference type="Pfam" id="PF13482"/>
    </source>
</evidence>
<dbReference type="AlphaFoldDB" id="A0A679FJR7"/>
<dbReference type="Gene3D" id="3.30.420.10">
    <property type="entry name" value="Ribonuclease H-like superfamily/Ribonuclease H"/>
    <property type="match status" value="1"/>
</dbReference>
<dbReference type="EMBL" id="AP022557">
    <property type="protein sequence ID" value="BBW96010.1"/>
    <property type="molecule type" value="Genomic_DNA"/>
</dbReference>
<dbReference type="InterPro" id="IPR038720">
    <property type="entry name" value="YprB_RNase_H-like_dom"/>
</dbReference>
<dbReference type="InterPro" id="IPR012337">
    <property type="entry name" value="RNaseH-like_sf"/>
</dbReference>
<dbReference type="RefSeq" id="WP_051962701.1">
    <property type="nucleotide sequence ID" value="NZ_AP022557.1"/>
</dbReference>
<name>A0A679FJR7_9BACL</name>
<dbReference type="SUPFAM" id="SSF53098">
    <property type="entry name" value="Ribonuclease H-like"/>
    <property type="match status" value="1"/>
</dbReference>
<dbReference type="Pfam" id="PF13482">
    <property type="entry name" value="RNase_H_2"/>
    <property type="match status" value="1"/>
</dbReference>
<dbReference type="GO" id="GO:0003676">
    <property type="term" value="F:nucleic acid binding"/>
    <property type="evidence" value="ECO:0007669"/>
    <property type="project" value="InterPro"/>
</dbReference>
<gene>
    <name evidence="2" type="primary">yprB</name>
    <name evidence="2" type="ORF">GsuE55_08430</name>
</gene>